<accession>A0A3L6NXS8</accession>
<reference evidence="1 2" key="1">
    <citation type="journal article" date="2018" name="Sci. Rep.">
        <title>Characterisation of pathogen-specific regions and novel effector candidates in Fusarium oxysporum f. sp. cepae.</title>
        <authorList>
            <person name="Armitage A.D."/>
            <person name="Taylor A."/>
            <person name="Sobczyk M.K."/>
            <person name="Baxter L."/>
            <person name="Greenfield B.P."/>
            <person name="Bates H.J."/>
            <person name="Wilson F."/>
            <person name="Jackson A.C."/>
            <person name="Ott S."/>
            <person name="Harrison R.J."/>
            <person name="Clarkson J.P."/>
        </authorList>
    </citation>
    <scope>NUCLEOTIDE SEQUENCE [LARGE SCALE GENOMIC DNA]</scope>
    <source>
        <strain evidence="1 2">FoC_Fus2</strain>
    </source>
</reference>
<evidence type="ECO:0000313" key="2">
    <source>
        <dbReference type="Proteomes" id="UP000270866"/>
    </source>
</evidence>
<dbReference type="Proteomes" id="UP000270866">
    <property type="component" value="Chromosome 5"/>
</dbReference>
<gene>
    <name evidence="1" type="ORF">BFJ65_g5788</name>
</gene>
<protein>
    <submittedName>
        <fullName evidence="1">Uncharacterized protein</fullName>
    </submittedName>
</protein>
<sequence>MSAGTFFLSLIWRVTNLNCGEFPSGLFNMETIRFQDEACGNPMATT</sequence>
<proteinExistence type="predicted"/>
<organism evidence="1 2">
    <name type="scientific">Fusarium oxysporum f. sp. cepae</name>
    <dbReference type="NCBI Taxonomy" id="396571"/>
    <lineage>
        <taxon>Eukaryota</taxon>
        <taxon>Fungi</taxon>
        <taxon>Dikarya</taxon>
        <taxon>Ascomycota</taxon>
        <taxon>Pezizomycotina</taxon>
        <taxon>Sordariomycetes</taxon>
        <taxon>Hypocreomycetidae</taxon>
        <taxon>Hypocreales</taxon>
        <taxon>Nectriaceae</taxon>
        <taxon>Fusarium</taxon>
        <taxon>Fusarium oxysporum species complex</taxon>
    </lineage>
</organism>
<dbReference type="EMBL" id="MRCU01000003">
    <property type="protein sequence ID" value="RKK23212.1"/>
    <property type="molecule type" value="Genomic_DNA"/>
</dbReference>
<dbReference type="AlphaFoldDB" id="A0A3L6NXS8"/>
<comment type="caution">
    <text evidence="1">The sequence shown here is derived from an EMBL/GenBank/DDBJ whole genome shotgun (WGS) entry which is preliminary data.</text>
</comment>
<name>A0A3L6NXS8_FUSOX</name>
<evidence type="ECO:0000313" key="1">
    <source>
        <dbReference type="EMBL" id="RKK23212.1"/>
    </source>
</evidence>